<sequence length="258" mass="29030">MKEKTVKCADCTESVPEVDAWWCRDCVKSLCKACNLVKGHTEHRSRKWEKIEILNTCAQALESRCSLRSKEAADEEIAIKEFVAEVEAILVRKVHRRLEAVNERDRLIISRLNRALGEMDQQHKKEGCSSPIYHVPSPNGPAWKQYDSSDNNRVEMLVTEAAAIVNLTGYDIKPYVSITTTNESTPSLTRQQHSFAVLPDAFTAERFARIILESSNVRHRIGSLSNGSPAPNGDGLHMAPIAEDETRSASFFFKLFII</sequence>
<dbReference type="GO" id="GO:0008270">
    <property type="term" value="F:zinc ion binding"/>
    <property type="evidence" value="ECO:0007669"/>
    <property type="project" value="UniProtKB-KW"/>
</dbReference>
<keyword evidence="3" id="KW-1185">Reference proteome</keyword>
<proteinExistence type="predicted"/>
<protein>
    <submittedName>
        <fullName evidence="4">B box-type domain-containing protein</fullName>
    </submittedName>
</protein>
<evidence type="ECO:0000313" key="4">
    <source>
        <dbReference type="WBParaSite" id="PSAMB.scaffold2960size20390.g19793.t1"/>
    </source>
</evidence>
<name>A0A914W398_9BILA</name>
<dbReference type="Proteomes" id="UP000887566">
    <property type="component" value="Unplaced"/>
</dbReference>
<feature type="domain" description="B box-type" evidence="2">
    <location>
        <begin position="3"/>
        <end position="48"/>
    </location>
</feature>
<reference evidence="4" key="1">
    <citation type="submission" date="2022-11" db="UniProtKB">
        <authorList>
            <consortium name="WormBaseParasite"/>
        </authorList>
    </citation>
    <scope>IDENTIFICATION</scope>
</reference>
<organism evidence="3 4">
    <name type="scientific">Plectus sambesii</name>
    <dbReference type="NCBI Taxonomy" id="2011161"/>
    <lineage>
        <taxon>Eukaryota</taxon>
        <taxon>Metazoa</taxon>
        <taxon>Ecdysozoa</taxon>
        <taxon>Nematoda</taxon>
        <taxon>Chromadorea</taxon>
        <taxon>Plectida</taxon>
        <taxon>Plectina</taxon>
        <taxon>Plectoidea</taxon>
        <taxon>Plectidae</taxon>
        <taxon>Plectus</taxon>
    </lineage>
</organism>
<dbReference type="PROSITE" id="PS50119">
    <property type="entry name" value="ZF_BBOX"/>
    <property type="match status" value="1"/>
</dbReference>
<keyword evidence="1" id="KW-0862">Zinc</keyword>
<dbReference type="WBParaSite" id="PSAMB.scaffold2960size20390.g19793.t1">
    <property type="protein sequence ID" value="PSAMB.scaffold2960size20390.g19793.t1"/>
    <property type="gene ID" value="PSAMB.scaffold2960size20390.g19793"/>
</dbReference>
<dbReference type="AlphaFoldDB" id="A0A914W398"/>
<evidence type="ECO:0000313" key="3">
    <source>
        <dbReference type="Proteomes" id="UP000887566"/>
    </source>
</evidence>
<evidence type="ECO:0000259" key="2">
    <source>
        <dbReference type="PROSITE" id="PS50119"/>
    </source>
</evidence>
<keyword evidence="1" id="KW-0863">Zinc-finger</keyword>
<keyword evidence="1" id="KW-0479">Metal-binding</keyword>
<evidence type="ECO:0000256" key="1">
    <source>
        <dbReference type="PROSITE-ProRule" id="PRU00024"/>
    </source>
</evidence>
<dbReference type="InterPro" id="IPR000315">
    <property type="entry name" value="Znf_B-box"/>
</dbReference>
<accession>A0A914W398</accession>